<organism evidence="2 3">
    <name type="scientific">Schleiferilactobacillus harbinensis</name>
    <dbReference type="NCBI Taxonomy" id="304207"/>
    <lineage>
        <taxon>Bacteria</taxon>
        <taxon>Bacillati</taxon>
        <taxon>Bacillota</taxon>
        <taxon>Bacilli</taxon>
        <taxon>Lactobacillales</taxon>
        <taxon>Lactobacillaceae</taxon>
        <taxon>Schleiferilactobacillus</taxon>
    </lineage>
</organism>
<dbReference type="KEGG" id="lhb:D1010_17935"/>
<dbReference type="AlphaFoldDB" id="A0A5P8MA82"/>
<dbReference type="Proteomes" id="UP000326779">
    <property type="component" value="Chromosome"/>
</dbReference>
<reference evidence="2 3" key="1">
    <citation type="submission" date="2019-10" db="EMBL/GenBank/DDBJ databases">
        <title>The completed genome of Lactobacillus harbinensis M1.</title>
        <authorList>
            <person name="Zheng Y."/>
        </authorList>
    </citation>
    <scope>NUCLEOTIDE SEQUENCE [LARGE SCALE GENOMIC DNA]</scope>
    <source>
        <strain evidence="2 3">M1</strain>
    </source>
</reference>
<proteinExistence type="predicted"/>
<protein>
    <submittedName>
        <fullName evidence="2">Uncharacterized protein</fullName>
    </submittedName>
</protein>
<feature type="region of interest" description="Disordered" evidence="1">
    <location>
        <begin position="57"/>
        <end position="82"/>
    </location>
</feature>
<evidence type="ECO:0000256" key="1">
    <source>
        <dbReference type="SAM" id="MobiDB-lite"/>
    </source>
</evidence>
<accession>A0A5P8MA82</accession>
<sequence length="82" mass="8842">MRSKRRQNGLSCGNSTAALPPMLLGVFETAVFAGSNRRHSVPAQFCRSLRSTWHGQSTAPFGNKKSAIANHPQVQRPPAVIG</sequence>
<evidence type="ECO:0000313" key="3">
    <source>
        <dbReference type="Proteomes" id="UP000326779"/>
    </source>
</evidence>
<evidence type="ECO:0000313" key="2">
    <source>
        <dbReference type="EMBL" id="QFR25115.1"/>
    </source>
</evidence>
<name>A0A5P8MA82_9LACO</name>
<dbReference type="EMBL" id="CP045143">
    <property type="protein sequence ID" value="QFR25115.1"/>
    <property type="molecule type" value="Genomic_DNA"/>
</dbReference>
<gene>
    <name evidence="2" type="ORF">D1010_17935</name>
</gene>